<feature type="compositionally biased region" description="Polar residues" evidence="5">
    <location>
        <begin position="1"/>
        <end position="20"/>
    </location>
</feature>
<evidence type="ECO:0000256" key="3">
    <source>
        <dbReference type="ARBA" id="ARBA00022490"/>
    </source>
</evidence>
<keyword evidence="3" id="KW-0963">Cytoplasm</keyword>
<dbReference type="Proteomes" id="UP000677228">
    <property type="component" value="Unassembled WGS sequence"/>
</dbReference>
<dbReference type="Proteomes" id="UP000681722">
    <property type="component" value="Unassembled WGS sequence"/>
</dbReference>
<dbReference type="GO" id="GO:0003682">
    <property type="term" value="F:chromatin binding"/>
    <property type="evidence" value="ECO:0007669"/>
    <property type="project" value="TreeGrafter"/>
</dbReference>
<dbReference type="GO" id="GO:0001939">
    <property type="term" value="C:female pronucleus"/>
    <property type="evidence" value="ECO:0007669"/>
    <property type="project" value="TreeGrafter"/>
</dbReference>
<sequence>MRDTPSLMSSAESSIDNSLENRTKKYVKGLTRSKTDIKRRDLSINPKAHRFDKAYHYVPPASSRESWWRSTIKESPNPGSYDTHLNTFIKDIVQRPNTYGFKSDGRKRDPRPLDPKGQYLMPGAYRFEDFSEQLRRLKYSTYGFKGPERRDVMKKSMITVQDKDIDVAPGLYETQNYLSLNAPMEAAKHSFFKSKTRRKLFLPKLGPAPGDYEPKLEETSPPISSSFKSNTDRFFQKPTLSPGPGAYETLRLFPTPKQIDSFSARGVFFNANFQRQAAAV</sequence>
<dbReference type="EMBL" id="CAJOBC010000883">
    <property type="protein sequence ID" value="CAF3635659.1"/>
    <property type="molecule type" value="Genomic_DNA"/>
</dbReference>
<dbReference type="GO" id="GO:0001940">
    <property type="term" value="C:male pronucleus"/>
    <property type="evidence" value="ECO:0007669"/>
    <property type="project" value="TreeGrafter"/>
</dbReference>
<dbReference type="AlphaFoldDB" id="A0A813W0N6"/>
<dbReference type="EMBL" id="CAJOBA010003419">
    <property type="protein sequence ID" value="CAF3681158.1"/>
    <property type="molecule type" value="Genomic_DNA"/>
</dbReference>
<feature type="compositionally biased region" description="Basic and acidic residues" evidence="5">
    <location>
        <begin position="103"/>
        <end position="114"/>
    </location>
</feature>
<keyword evidence="10" id="KW-1185">Reference proteome</keyword>
<evidence type="ECO:0000313" key="10">
    <source>
        <dbReference type="Proteomes" id="UP000663829"/>
    </source>
</evidence>
<evidence type="ECO:0000256" key="2">
    <source>
        <dbReference type="ARBA" id="ARBA00004496"/>
    </source>
</evidence>
<evidence type="ECO:0000256" key="4">
    <source>
        <dbReference type="ARBA" id="ARBA00023242"/>
    </source>
</evidence>
<dbReference type="GO" id="GO:0042393">
    <property type="term" value="F:histone binding"/>
    <property type="evidence" value="ECO:0007669"/>
    <property type="project" value="TreeGrafter"/>
</dbReference>
<evidence type="ECO:0000313" key="9">
    <source>
        <dbReference type="EMBL" id="CAF3681158.1"/>
    </source>
</evidence>
<name>A0A813W0N6_9BILA</name>
<dbReference type="GO" id="GO:0005737">
    <property type="term" value="C:cytoplasm"/>
    <property type="evidence" value="ECO:0007669"/>
    <property type="project" value="UniProtKB-SubCell"/>
</dbReference>
<proteinExistence type="predicted"/>
<dbReference type="PANTHER" id="PTHR35678:SF1">
    <property type="entry name" value="PROTEIN STPG4"/>
    <property type="match status" value="1"/>
</dbReference>
<dbReference type="PANTHER" id="PTHR35678">
    <property type="entry name" value="PROTEIN STPG4"/>
    <property type="match status" value="1"/>
</dbReference>
<dbReference type="InterPro" id="IPR010736">
    <property type="entry name" value="SHIPPO-rpt"/>
</dbReference>
<evidence type="ECO:0000313" key="8">
    <source>
        <dbReference type="EMBL" id="CAF3635659.1"/>
    </source>
</evidence>
<dbReference type="OrthoDB" id="6228811at2759"/>
<comment type="subcellular location">
    <subcellularLocation>
        <location evidence="2">Cytoplasm</location>
    </subcellularLocation>
    <subcellularLocation>
        <location evidence="1">Nucleus</location>
    </subcellularLocation>
</comment>
<evidence type="ECO:0000256" key="1">
    <source>
        <dbReference type="ARBA" id="ARBA00004123"/>
    </source>
</evidence>
<dbReference type="EMBL" id="CAJNOK010003419">
    <property type="protein sequence ID" value="CAF0900403.1"/>
    <property type="molecule type" value="Genomic_DNA"/>
</dbReference>
<dbReference type="GO" id="GO:0042585">
    <property type="term" value="C:germinal vesicle"/>
    <property type="evidence" value="ECO:0007669"/>
    <property type="project" value="TreeGrafter"/>
</dbReference>
<evidence type="ECO:0000313" key="6">
    <source>
        <dbReference type="EMBL" id="CAF0848008.1"/>
    </source>
</evidence>
<evidence type="ECO:0000256" key="5">
    <source>
        <dbReference type="SAM" id="MobiDB-lite"/>
    </source>
</evidence>
<organism evidence="6 10">
    <name type="scientific">Didymodactylos carnosus</name>
    <dbReference type="NCBI Taxonomy" id="1234261"/>
    <lineage>
        <taxon>Eukaryota</taxon>
        <taxon>Metazoa</taxon>
        <taxon>Spiralia</taxon>
        <taxon>Gnathifera</taxon>
        <taxon>Rotifera</taxon>
        <taxon>Eurotatoria</taxon>
        <taxon>Bdelloidea</taxon>
        <taxon>Philodinida</taxon>
        <taxon>Philodinidae</taxon>
        <taxon>Didymodactylos</taxon>
    </lineage>
</organism>
<protein>
    <submittedName>
        <fullName evidence="6">Uncharacterized protein</fullName>
    </submittedName>
</protein>
<feature type="region of interest" description="Disordered" evidence="5">
    <location>
        <begin position="1"/>
        <end position="23"/>
    </location>
</feature>
<evidence type="ECO:0000313" key="7">
    <source>
        <dbReference type="EMBL" id="CAF0900403.1"/>
    </source>
</evidence>
<gene>
    <name evidence="6" type="ORF">GPM918_LOCUS5921</name>
    <name evidence="7" type="ORF">OVA965_LOCUS9592</name>
    <name evidence="8" type="ORF">SRO942_LOCUS5921</name>
    <name evidence="9" type="ORF">TMI583_LOCUS9585</name>
</gene>
<keyword evidence="4" id="KW-0539">Nucleus</keyword>
<feature type="region of interest" description="Disordered" evidence="5">
    <location>
        <begin position="97"/>
        <end position="116"/>
    </location>
</feature>
<dbReference type="EMBL" id="CAJNOQ010000883">
    <property type="protein sequence ID" value="CAF0848008.1"/>
    <property type="molecule type" value="Genomic_DNA"/>
</dbReference>
<dbReference type="Pfam" id="PF07004">
    <property type="entry name" value="SHIPPO-rpt"/>
    <property type="match status" value="1"/>
</dbReference>
<dbReference type="Proteomes" id="UP000663829">
    <property type="component" value="Unassembled WGS sequence"/>
</dbReference>
<reference evidence="6" key="1">
    <citation type="submission" date="2021-02" db="EMBL/GenBank/DDBJ databases">
        <authorList>
            <person name="Nowell W R."/>
        </authorList>
    </citation>
    <scope>NUCLEOTIDE SEQUENCE</scope>
</reference>
<comment type="caution">
    <text evidence="6">The sequence shown here is derived from an EMBL/GenBank/DDBJ whole genome shotgun (WGS) entry which is preliminary data.</text>
</comment>
<dbReference type="Proteomes" id="UP000682733">
    <property type="component" value="Unassembled WGS sequence"/>
</dbReference>
<dbReference type="GO" id="GO:0044727">
    <property type="term" value="P:epigenetic programing of male pronucleus"/>
    <property type="evidence" value="ECO:0007669"/>
    <property type="project" value="TreeGrafter"/>
</dbReference>
<accession>A0A813W0N6</accession>